<accession>A0A9W7BKA1</accession>
<feature type="domain" description="Acyltransferase 3" evidence="2">
    <location>
        <begin position="98"/>
        <end position="422"/>
    </location>
</feature>
<feature type="transmembrane region" description="Helical" evidence="1">
    <location>
        <begin position="105"/>
        <end position="128"/>
    </location>
</feature>
<dbReference type="Proteomes" id="UP001165160">
    <property type="component" value="Unassembled WGS sequence"/>
</dbReference>
<dbReference type="PANTHER" id="PTHR36927">
    <property type="entry name" value="BLR4337 PROTEIN"/>
    <property type="match status" value="1"/>
</dbReference>
<organism evidence="3 4">
    <name type="scientific">Triparma verrucosa</name>
    <dbReference type="NCBI Taxonomy" id="1606542"/>
    <lineage>
        <taxon>Eukaryota</taxon>
        <taxon>Sar</taxon>
        <taxon>Stramenopiles</taxon>
        <taxon>Ochrophyta</taxon>
        <taxon>Bolidophyceae</taxon>
        <taxon>Parmales</taxon>
        <taxon>Triparmaceae</taxon>
        <taxon>Triparma</taxon>
    </lineage>
</organism>
<feature type="transmembrane region" description="Helical" evidence="1">
    <location>
        <begin position="404"/>
        <end position="423"/>
    </location>
</feature>
<keyword evidence="4" id="KW-1185">Reference proteome</keyword>
<feature type="transmembrane region" description="Helical" evidence="1">
    <location>
        <begin position="12"/>
        <end position="30"/>
    </location>
</feature>
<feature type="transmembrane region" description="Helical" evidence="1">
    <location>
        <begin position="456"/>
        <end position="476"/>
    </location>
</feature>
<protein>
    <recommendedName>
        <fullName evidence="2">Acyltransferase 3 domain-containing protein</fullName>
    </recommendedName>
</protein>
<name>A0A9W7BKA1_9STRA</name>
<feature type="transmembrane region" description="Helical" evidence="1">
    <location>
        <begin position="292"/>
        <end position="315"/>
    </location>
</feature>
<keyword evidence="1" id="KW-1133">Transmembrane helix</keyword>
<dbReference type="GO" id="GO:0016747">
    <property type="term" value="F:acyltransferase activity, transferring groups other than amino-acyl groups"/>
    <property type="evidence" value="ECO:0007669"/>
    <property type="project" value="InterPro"/>
</dbReference>
<keyword evidence="1" id="KW-0472">Membrane</keyword>
<comment type="caution">
    <text evidence="3">The sequence shown here is derived from an EMBL/GenBank/DDBJ whole genome shotgun (WGS) entry which is preliminary data.</text>
</comment>
<reference evidence="4" key="1">
    <citation type="journal article" date="2023" name="Commun. Biol.">
        <title>Genome analysis of Parmales, the sister group of diatoms, reveals the evolutionary specialization of diatoms from phago-mixotrophs to photoautotrophs.</title>
        <authorList>
            <person name="Ban H."/>
            <person name="Sato S."/>
            <person name="Yoshikawa S."/>
            <person name="Yamada K."/>
            <person name="Nakamura Y."/>
            <person name="Ichinomiya M."/>
            <person name="Sato N."/>
            <person name="Blanc-Mathieu R."/>
            <person name="Endo H."/>
            <person name="Kuwata A."/>
            <person name="Ogata H."/>
        </authorList>
    </citation>
    <scope>NUCLEOTIDE SEQUENCE [LARGE SCALE GENOMIC DNA]</scope>
    <source>
        <strain evidence="4">NIES 3699</strain>
    </source>
</reference>
<feature type="transmembrane region" description="Helical" evidence="1">
    <location>
        <begin position="336"/>
        <end position="358"/>
    </location>
</feature>
<dbReference type="Pfam" id="PF01757">
    <property type="entry name" value="Acyl_transf_3"/>
    <property type="match status" value="1"/>
</dbReference>
<feature type="transmembrane region" description="Helical" evidence="1">
    <location>
        <begin position="364"/>
        <end position="383"/>
    </location>
</feature>
<dbReference type="AlphaFoldDB" id="A0A9W7BKA1"/>
<dbReference type="EMBL" id="BRXX01000094">
    <property type="protein sequence ID" value="GMH89460.1"/>
    <property type="molecule type" value="Genomic_DNA"/>
</dbReference>
<feature type="transmembrane region" description="Helical" evidence="1">
    <location>
        <begin position="187"/>
        <end position="210"/>
    </location>
</feature>
<feature type="transmembrane region" description="Helical" evidence="1">
    <location>
        <begin position="143"/>
        <end position="166"/>
    </location>
</feature>
<dbReference type="PANTHER" id="PTHR36927:SF4">
    <property type="entry name" value="BLR5718 PROTEIN"/>
    <property type="match status" value="1"/>
</dbReference>
<feature type="transmembrane region" description="Helical" evidence="1">
    <location>
        <begin position="36"/>
        <end position="53"/>
    </location>
</feature>
<keyword evidence="1" id="KW-0812">Transmembrane</keyword>
<evidence type="ECO:0000313" key="3">
    <source>
        <dbReference type="EMBL" id="GMH89460.1"/>
    </source>
</evidence>
<dbReference type="InterPro" id="IPR002656">
    <property type="entry name" value="Acyl_transf_3_dom"/>
</dbReference>
<evidence type="ECO:0000256" key="1">
    <source>
        <dbReference type="SAM" id="Phobius"/>
    </source>
</evidence>
<evidence type="ECO:0000259" key="2">
    <source>
        <dbReference type="Pfam" id="PF01757"/>
    </source>
</evidence>
<sequence>MAYSKSYATKLYLVALTTAVVLNVAMNWVLGEGAGSFLFGLAFVVWMTIKTFYYNEHFAATICCCEPIPPIEPADAPPPVLPSNTSQAPAVKKSERLYYLDNLKVFLTMLVIVHHITCTFVGVGWFWGFNGAKMTTDNKVKNVGFWLLTANQSYFMCMFFFISGYFTPTSFDRKGKFGFLKDKFKRLGIPYVVMCFMIYPVVMISSLLIIEDVMSPDSTFSLGDVWFYCLIPNPTVLWFTGWLCIFNTVYASVDHSEPYVMACPKPFFFLFVYTPPLFILNLVLMLCGLGTFFFMPISWGSLPFDVLCFFGGCVAKRNKWLESDTPGGLLEIMSNTWTRVWTFGIFILACVGCLVFYLLEGYNYFMSLLAAYIMIGLAFFVQLDFFRRHFNWTGRWSKILAESAYTAYIIHPLFVNFWSWIFLKTYEASSGTDDIVFIGTNLTSTTEFTAPDSQEWLFGGWICASVEAVVSTWFLAHRIREIPGFKKVL</sequence>
<gene>
    <name evidence="3" type="ORF">TrVE_jg13099</name>
</gene>
<proteinExistence type="predicted"/>
<feature type="transmembrane region" description="Helical" evidence="1">
    <location>
        <begin position="267"/>
        <end position="286"/>
    </location>
</feature>
<evidence type="ECO:0000313" key="4">
    <source>
        <dbReference type="Proteomes" id="UP001165160"/>
    </source>
</evidence>
<dbReference type="InterPro" id="IPR050623">
    <property type="entry name" value="Glucan_succinyl_AcylTrfase"/>
</dbReference>
<feature type="transmembrane region" description="Helical" evidence="1">
    <location>
        <begin position="225"/>
        <end position="246"/>
    </location>
</feature>